<reference evidence="6 7" key="1">
    <citation type="submission" date="2009-11" db="EMBL/GenBank/DDBJ databases">
        <title>Annotation of Allomyces macrogynus ATCC 38327.</title>
        <authorList>
            <consortium name="The Broad Institute Genome Sequencing Platform"/>
            <person name="Russ C."/>
            <person name="Cuomo C."/>
            <person name="Burger G."/>
            <person name="Gray M.W."/>
            <person name="Holland P.W.H."/>
            <person name="King N."/>
            <person name="Lang F.B.F."/>
            <person name="Roger A.J."/>
            <person name="Ruiz-Trillo I."/>
            <person name="Young S.K."/>
            <person name="Zeng Q."/>
            <person name="Gargeya S."/>
            <person name="Fitzgerald M."/>
            <person name="Haas B."/>
            <person name="Abouelleil A."/>
            <person name="Alvarado L."/>
            <person name="Arachchi H.M."/>
            <person name="Berlin A."/>
            <person name="Chapman S.B."/>
            <person name="Gearin G."/>
            <person name="Goldberg J."/>
            <person name="Griggs A."/>
            <person name="Gujja S."/>
            <person name="Hansen M."/>
            <person name="Heiman D."/>
            <person name="Howarth C."/>
            <person name="Larimer J."/>
            <person name="Lui A."/>
            <person name="MacDonald P.J.P."/>
            <person name="McCowen C."/>
            <person name="Montmayeur A."/>
            <person name="Murphy C."/>
            <person name="Neiman D."/>
            <person name="Pearson M."/>
            <person name="Priest M."/>
            <person name="Roberts A."/>
            <person name="Saif S."/>
            <person name="Shea T."/>
            <person name="Sisk P."/>
            <person name="Stolte C."/>
            <person name="Sykes S."/>
            <person name="Wortman J."/>
            <person name="Nusbaum C."/>
            <person name="Birren B."/>
        </authorList>
    </citation>
    <scope>NUCLEOTIDE SEQUENCE [LARGE SCALE GENOMIC DNA]</scope>
    <source>
        <strain evidence="6 7">ATCC 38327</strain>
    </source>
</reference>
<dbReference type="OMA" id="PNVCIYG"/>
<dbReference type="Proteomes" id="UP000054350">
    <property type="component" value="Unassembled WGS sequence"/>
</dbReference>
<evidence type="ECO:0000256" key="3">
    <source>
        <dbReference type="ARBA" id="ARBA00023315"/>
    </source>
</evidence>
<dbReference type="VEuPathDB" id="FungiDB:AMAG_06770"/>
<dbReference type="PANTHER" id="PTHR23416">
    <property type="entry name" value="SIALIC ACID SYNTHASE-RELATED"/>
    <property type="match status" value="1"/>
</dbReference>
<dbReference type="eggNOG" id="KOG4750">
    <property type="taxonomic scope" value="Eukaryota"/>
</dbReference>
<dbReference type="PANTHER" id="PTHR23416:SF23">
    <property type="entry name" value="ACETYLTRANSFERASE C18B11.09C-RELATED"/>
    <property type="match status" value="1"/>
</dbReference>
<dbReference type="FunFam" id="2.160.10.10:FF:000025">
    <property type="entry name" value="Hexapeptide-repeat containing-acetyltransferase"/>
    <property type="match status" value="1"/>
</dbReference>
<dbReference type="InterPro" id="IPR001451">
    <property type="entry name" value="Hexapep"/>
</dbReference>
<evidence type="ECO:0000256" key="1">
    <source>
        <dbReference type="ARBA" id="ARBA00007274"/>
    </source>
</evidence>
<dbReference type="PROSITE" id="PS00101">
    <property type="entry name" value="HEXAPEP_TRANSFERASES"/>
    <property type="match status" value="1"/>
</dbReference>
<keyword evidence="2" id="KW-0808">Transferase</keyword>
<dbReference type="CDD" id="cd03357">
    <property type="entry name" value="LbH_MAT_GAT"/>
    <property type="match status" value="1"/>
</dbReference>
<accession>A0A0L0SF70</accession>
<dbReference type="GO" id="GO:0016407">
    <property type="term" value="F:acetyltransferase activity"/>
    <property type="evidence" value="ECO:0007669"/>
    <property type="project" value="InterPro"/>
</dbReference>
<dbReference type="InterPro" id="IPR051159">
    <property type="entry name" value="Hexapeptide_acetyltransf"/>
</dbReference>
<dbReference type="AlphaFoldDB" id="A0A0L0SF70"/>
<organism evidence="6 7">
    <name type="scientific">Allomyces macrogynus (strain ATCC 38327)</name>
    <name type="common">Allomyces javanicus var. macrogynus</name>
    <dbReference type="NCBI Taxonomy" id="578462"/>
    <lineage>
        <taxon>Eukaryota</taxon>
        <taxon>Fungi</taxon>
        <taxon>Fungi incertae sedis</taxon>
        <taxon>Blastocladiomycota</taxon>
        <taxon>Blastocladiomycetes</taxon>
        <taxon>Blastocladiales</taxon>
        <taxon>Blastocladiaceae</taxon>
        <taxon>Allomyces</taxon>
    </lineage>
</organism>
<dbReference type="InterPro" id="IPR018357">
    <property type="entry name" value="Hexapep_transf_CS"/>
</dbReference>
<keyword evidence="3" id="KW-0012">Acyltransferase</keyword>
<dbReference type="Pfam" id="PF12464">
    <property type="entry name" value="Mac"/>
    <property type="match status" value="1"/>
</dbReference>
<evidence type="ECO:0000313" key="7">
    <source>
        <dbReference type="Proteomes" id="UP000054350"/>
    </source>
</evidence>
<proteinExistence type="inferred from homology"/>
<gene>
    <name evidence="6" type="ORF">AMAG_06770</name>
</gene>
<dbReference type="SMART" id="SM01266">
    <property type="entry name" value="Mac"/>
    <property type="match status" value="1"/>
</dbReference>
<protein>
    <recommendedName>
        <fullName evidence="5">Maltose/galactoside acetyltransferase domain-containing protein</fullName>
    </recommendedName>
</protein>
<name>A0A0L0SF70_ALLM3</name>
<evidence type="ECO:0000259" key="5">
    <source>
        <dbReference type="SMART" id="SM01266"/>
    </source>
</evidence>
<dbReference type="OrthoDB" id="25818at2759"/>
<dbReference type="GO" id="GO:0008374">
    <property type="term" value="F:O-acyltransferase activity"/>
    <property type="evidence" value="ECO:0007669"/>
    <property type="project" value="TreeGrafter"/>
</dbReference>
<dbReference type="Pfam" id="PF00132">
    <property type="entry name" value="Hexapep"/>
    <property type="match status" value="1"/>
</dbReference>
<keyword evidence="7" id="KW-1185">Reference proteome</keyword>
<dbReference type="Gene3D" id="2.160.10.10">
    <property type="entry name" value="Hexapeptide repeat proteins"/>
    <property type="match status" value="1"/>
</dbReference>
<evidence type="ECO:0000256" key="2">
    <source>
        <dbReference type="ARBA" id="ARBA00022679"/>
    </source>
</evidence>
<feature type="region of interest" description="Disordered" evidence="4">
    <location>
        <begin position="1"/>
        <end position="25"/>
    </location>
</feature>
<dbReference type="EMBL" id="GG745337">
    <property type="protein sequence ID" value="KNE61010.1"/>
    <property type="molecule type" value="Genomic_DNA"/>
</dbReference>
<dbReference type="InterPro" id="IPR011004">
    <property type="entry name" value="Trimer_LpxA-like_sf"/>
</dbReference>
<dbReference type="SUPFAM" id="SSF51161">
    <property type="entry name" value="Trimeric LpxA-like enzymes"/>
    <property type="match status" value="1"/>
</dbReference>
<evidence type="ECO:0000313" key="6">
    <source>
        <dbReference type="EMBL" id="KNE61010.1"/>
    </source>
</evidence>
<sequence length="268" mass="29126">MSPITSDNYKDHHPPRSATGRNQLPSAPRALLTQLHHHSTMADEYPQLNHRARMLKGQTYRGVDADLVAERAQTRTLLHKYNTTDPADRATQIAILRELFRDGVAHLADDEMPEIIPPFACDYGSNITFGKHCFFNFGATILDVCKIHIGERVLFGPSVSLYAAEHPISPTARNGPNGPEYGKPITIGNDVWIGGGAILVSGIEVGSGSTVGAGSVVTRNVPSMTVAVGNPARVVKKIIEDETYTPDMAWEEGADPKLVGIARLERPE</sequence>
<evidence type="ECO:0000256" key="4">
    <source>
        <dbReference type="SAM" id="MobiDB-lite"/>
    </source>
</evidence>
<comment type="similarity">
    <text evidence="1">Belongs to the transferase hexapeptide repeat family.</text>
</comment>
<reference evidence="7" key="2">
    <citation type="submission" date="2009-11" db="EMBL/GenBank/DDBJ databases">
        <title>The Genome Sequence of Allomyces macrogynus strain ATCC 38327.</title>
        <authorList>
            <consortium name="The Broad Institute Genome Sequencing Platform"/>
            <person name="Russ C."/>
            <person name="Cuomo C."/>
            <person name="Shea T."/>
            <person name="Young S.K."/>
            <person name="Zeng Q."/>
            <person name="Koehrsen M."/>
            <person name="Haas B."/>
            <person name="Borodovsky M."/>
            <person name="Guigo R."/>
            <person name="Alvarado L."/>
            <person name="Berlin A."/>
            <person name="Borenstein D."/>
            <person name="Chen Z."/>
            <person name="Engels R."/>
            <person name="Freedman E."/>
            <person name="Gellesch M."/>
            <person name="Goldberg J."/>
            <person name="Griggs A."/>
            <person name="Gujja S."/>
            <person name="Heiman D."/>
            <person name="Hepburn T."/>
            <person name="Howarth C."/>
            <person name="Jen D."/>
            <person name="Larson L."/>
            <person name="Lewis B."/>
            <person name="Mehta T."/>
            <person name="Park D."/>
            <person name="Pearson M."/>
            <person name="Roberts A."/>
            <person name="Saif S."/>
            <person name="Shenoy N."/>
            <person name="Sisk P."/>
            <person name="Stolte C."/>
            <person name="Sykes S."/>
            <person name="Walk T."/>
            <person name="White J."/>
            <person name="Yandava C."/>
            <person name="Burger G."/>
            <person name="Gray M.W."/>
            <person name="Holland P.W.H."/>
            <person name="King N."/>
            <person name="Lang F.B.F."/>
            <person name="Roger A.J."/>
            <person name="Ruiz-Trillo I."/>
            <person name="Lander E."/>
            <person name="Nusbaum C."/>
        </authorList>
    </citation>
    <scope>NUCLEOTIDE SEQUENCE [LARGE SCALE GENOMIC DNA]</scope>
    <source>
        <strain evidence="7">ATCC 38327</strain>
    </source>
</reference>
<feature type="domain" description="Maltose/galactoside acetyltransferase" evidence="5">
    <location>
        <begin position="51"/>
        <end position="104"/>
    </location>
</feature>
<dbReference type="InterPro" id="IPR024688">
    <property type="entry name" value="Mac_dom"/>
</dbReference>
<dbReference type="STRING" id="578462.A0A0L0SF70"/>